<protein>
    <submittedName>
        <fullName evidence="3 4">Uncharacterized protein</fullName>
    </submittedName>
</protein>
<dbReference type="GeneID" id="17295322"/>
<dbReference type="RefSeq" id="XP_005825551.1">
    <property type="nucleotide sequence ID" value="XM_005825494.1"/>
</dbReference>
<organism evidence="3">
    <name type="scientific">Guillardia theta (strain CCMP2712)</name>
    <name type="common">Cryptophyte</name>
    <dbReference type="NCBI Taxonomy" id="905079"/>
    <lineage>
        <taxon>Eukaryota</taxon>
        <taxon>Cryptophyceae</taxon>
        <taxon>Pyrenomonadales</taxon>
        <taxon>Geminigeraceae</taxon>
        <taxon>Guillardia</taxon>
    </lineage>
</organism>
<proteinExistence type="predicted"/>
<dbReference type="HOGENOM" id="CLU_424828_0_0_1"/>
<dbReference type="EnsemblProtists" id="EKX38571">
    <property type="protein sequence ID" value="EKX38571"/>
    <property type="gene ID" value="GUITHDRAFT_144167"/>
</dbReference>
<feature type="compositionally biased region" description="Low complexity" evidence="2">
    <location>
        <begin position="202"/>
        <end position="218"/>
    </location>
</feature>
<dbReference type="PaxDb" id="55529-EKX38571"/>
<sequence>MLSRWAEEEWRRTKPKRSKEERERRGEDRAESSPVHDRKPEPRADSKQKLDRSRATDESKAAREANQGDVQRGEGKPLSKNRRGGEEHEHKSAAMSSEAPRSSARKSEERANKSQQPLTKDDMVREEKLREREERIREREEMLRQWELSQEKSRASPSMSDSKKRSLAPRRDLAPNRSGGNDMAPPSTDTSHHLVSRASGASVPYSPSSNYTNSSPRPLSSIPEPSPRQGDRLDTPRGRITPSISYERNGNDMTGRLTLTPADSNLRVSPRWTSTSYSRSYRGIFSKSSFFMGVKRHTIAAKRLTDEVDALKSKLTSKQVALDDLHQRYEETFQEKLSKIHSHWNRMKQDKHADVLVIQNKIERIFSAVDALEKTLSAAQSYATSSNVFQPASRAFFPRSLGRAGRERLHQNRGFQREKDFLELSSIDERPSELSAHPSKESAKGHKIRNGQEDVAFDIDLTFGSDSSMHSKSSLSLSPSILAFDSSLHFPVKVATEEANARDVKGAGSMGSMLGVRQLKDAESSEPPNSARESRRPSSDTPASLKAFGLVPGDAHTSRPAGPHAEQQGTSRTPTTPRSEQSVIPLRVPYTTGSKTARGRLQSQPYEEMIGWKSNQKPSMRAKTDLDYNRADVKHDAIVWVLNLT</sequence>
<reference evidence="5" key="2">
    <citation type="submission" date="2012-11" db="EMBL/GenBank/DDBJ databases">
        <authorList>
            <person name="Kuo A."/>
            <person name="Curtis B.A."/>
            <person name="Tanifuji G."/>
            <person name="Burki F."/>
            <person name="Gruber A."/>
            <person name="Irimia M."/>
            <person name="Maruyama S."/>
            <person name="Arias M.C."/>
            <person name="Ball S.G."/>
            <person name="Gile G.H."/>
            <person name="Hirakawa Y."/>
            <person name="Hopkins J.F."/>
            <person name="Rensing S.A."/>
            <person name="Schmutz J."/>
            <person name="Symeonidi A."/>
            <person name="Elias M."/>
            <person name="Eveleigh R.J."/>
            <person name="Herman E.K."/>
            <person name="Klute M.J."/>
            <person name="Nakayama T."/>
            <person name="Obornik M."/>
            <person name="Reyes-Prieto A."/>
            <person name="Armbrust E.V."/>
            <person name="Aves S.J."/>
            <person name="Beiko R.G."/>
            <person name="Coutinho P."/>
            <person name="Dacks J.B."/>
            <person name="Durnford D.G."/>
            <person name="Fast N.M."/>
            <person name="Green B.R."/>
            <person name="Grisdale C."/>
            <person name="Hempe F."/>
            <person name="Henrissat B."/>
            <person name="Hoppner M.P."/>
            <person name="Ishida K.-I."/>
            <person name="Kim E."/>
            <person name="Koreny L."/>
            <person name="Kroth P.G."/>
            <person name="Liu Y."/>
            <person name="Malik S.-B."/>
            <person name="Maier U.G."/>
            <person name="McRose D."/>
            <person name="Mock T."/>
            <person name="Neilson J.A."/>
            <person name="Onodera N.T."/>
            <person name="Poole A.M."/>
            <person name="Pritham E.J."/>
            <person name="Richards T.A."/>
            <person name="Rocap G."/>
            <person name="Roy S.W."/>
            <person name="Sarai C."/>
            <person name="Schaack S."/>
            <person name="Shirato S."/>
            <person name="Slamovits C.H."/>
            <person name="Spencer D.F."/>
            <person name="Suzuki S."/>
            <person name="Worden A.Z."/>
            <person name="Zauner S."/>
            <person name="Barry K."/>
            <person name="Bell C."/>
            <person name="Bharti A.K."/>
            <person name="Crow J.A."/>
            <person name="Grimwood J."/>
            <person name="Kramer R."/>
            <person name="Lindquist E."/>
            <person name="Lucas S."/>
            <person name="Salamov A."/>
            <person name="McFadden G.I."/>
            <person name="Lane C.E."/>
            <person name="Keeling P.J."/>
            <person name="Gray M.W."/>
            <person name="Grigoriev I.V."/>
            <person name="Archibald J.M."/>
        </authorList>
    </citation>
    <scope>NUCLEOTIDE SEQUENCE</scope>
    <source>
        <strain evidence="5">CCMP2712</strain>
    </source>
</reference>
<feature type="coiled-coil region" evidence="1">
    <location>
        <begin position="294"/>
        <end position="321"/>
    </location>
</feature>
<keyword evidence="5" id="KW-1185">Reference proteome</keyword>
<dbReference type="AlphaFoldDB" id="L1IQK1"/>
<dbReference type="EMBL" id="JH993047">
    <property type="protein sequence ID" value="EKX38571.1"/>
    <property type="molecule type" value="Genomic_DNA"/>
</dbReference>
<reference evidence="4" key="3">
    <citation type="submission" date="2016-03" db="UniProtKB">
        <authorList>
            <consortium name="EnsemblProtists"/>
        </authorList>
    </citation>
    <scope>IDENTIFICATION</scope>
</reference>
<evidence type="ECO:0000313" key="3">
    <source>
        <dbReference type="EMBL" id="EKX38571.1"/>
    </source>
</evidence>
<accession>L1IQK1</accession>
<evidence type="ECO:0000256" key="1">
    <source>
        <dbReference type="SAM" id="Coils"/>
    </source>
</evidence>
<feature type="compositionally biased region" description="Polar residues" evidence="2">
    <location>
        <begin position="567"/>
        <end position="582"/>
    </location>
</feature>
<dbReference type="KEGG" id="gtt:GUITHDRAFT_144167"/>
<feature type="region of interest" description="Disordered" evidence="2">
    <location>
        <begin position="428"/>
        <end position="451"/>
    </location>
</feature>
<evidence type="ECO:0000256" key="2">
    <source>
        <dbReference type="SAM" id="MobiDB-lite"/>
    </source>
</evidence>
<feature type="compositionally biased region" description="Basic and acidic residues" evidence="2">
    <location>
        <begin position="428"/>
        <end position="444"/>
    </location>
</feature>
<feature type="compositionally biased region" description="Basic and acidic residues" evidence="2">
    <location>
        <begin position="1"/>
        <end position="63"/>
    </location>
</feature>
<name>L1IQK1_GUITC</name>
<evidence type="ECO:0000313" key="5">
    <source>
        <dbReference type="Proteomes" id="UP000011087"/>
    </source>
</evidence>
<feature type="compositionally biased region" description="Polar residues" evidence="2">
    <location>
        <begin position="242"/>
        <end position="252"/>
    </location>
</feature>
<evidence type="ECO:0000313" key="4">
    <source>
        <dbReference type="EnsemblProtists" id="EKX38571"/>
    </source>
</evidence>
<feature type="region of interest" description="Disordered" evidence="2">
    <location>
        <begin position="1"/>
        <end position="260"/>
    </location>
</feature>
<reference evidence="3 5" key="1">
    <citation type="journal article" date="2012" name="Nature">
        <title>Algal genomes reveal evolutionary mosaicism and the fate of nucleomorphs.</title>
        <authorList>
            <consortium name="DOE Joint Genome Institute"/>
            <person name="Curtis B.A."/>
            <person name="Tanifuji G."/>
            <person name="Burki F."/>
            <person name="Gruber A."/>
            <person name="Irimia M."/>
            <person name="Maruyama S."/>
            <person name="Arias M.C."/>
            <person name="Ball S.G."/>
            <person name="Gile G.H."/>
            <person name="Hirakawa Y."/>
            <person name="Hopkins J.F."/>
            <person name="Kuo A."/>
            <person name="Rensing S.A."/>
            <person name="Schmutz J."/>
            <person name="Symeonidi A."/>
            <person name="Elias M."/>
            <person name="Eveleigh R.J."/>
            <person name="Herman E.K."/>
            <person name="Klute M.J."/>
            <person name="Nakayama T."/>
            <person name="Obornik M."/>
            <person name="Reyes-Prieto A."/>
            <person name="Armbrust E.V."/>
            <person name="Aves S.J."/>
            <person name="Beiko R.G."/>
            <person name="Coutinho P."/>
            <person name="Dacks J.B."/>
            <person name="Durnford D.G."/>
            <person name="Fast N.M."/>
            <person name="Green B.R."/>
            <person name="Grisdale C.J."/>
            <person name="Hempel F."/>
            <person name="Henrissat B."/>
            <person name="Hoppner M.P."/>
            <person name="Ishida K."/>
            <person name="Kim E."/>
            <person name="Koreny L."/>
            <person name="Kroth P.G."/>
            <person name="Liu Y."/>
            <person name="Malik S.B."/>
            <person name="Maier U.G."/>
            <person name="McRose D."/>
            <person name="Mock T."/>
            <person name="Neilson J.A."/>
            <person name="Onodera N.T."/>
            <person name="Poole A.M."/>
            <person name="Pritham E.J."/>
            <person name="Richards T.A."/>
            <person name="Rocap G."/>
            <person name="Roy S.W."/>
            <person name="Sarai C."/>
            <person name="Schaack S."/>
            <person name="Shirato S."/>
            <person name="Slamovits C.H."/>
            <person name="Spencer D.F."/>
            <person name="Suzuki S."/>
            <person name="Worden A.Z."/>
            <person name="Zauner S."/>
            <person name="Barry K."/>
            <person name="Bell C."/>
            <person name="Bharti A.K."/>
            <person name="Crow J.A."/>
            <person name="Grimwood J."/>
            <person name="Kramer R."/>
            <person name="Lindquist E."/>
            <person name="Lucas S."/>
            <person name="Salamov A."/>
            <person name="McFadden G.I."/>
            <person name="Lane C.E."/>
            <person name="Keeling P.J."/>
            <person name="Gray M.W."/>
            <person name="Grigoriev I.V."/>
            <person name="Archibald J.M."/>
        </authorList>
    </citation>
    <scope>NUCLEOTIDE SEQUENCE</scope>
    <source>
        <strain evidence="3 5">CCMP2712</strain>
    </source>
</reference>
<feature type="compositionally biased region" description="Basic and acidic residues" evidence="2">
    <location>
        <begin position="71"/>
        <end position="92"/>
    </location>
</feature>
<feature type="compositionally biased region" description="Basic and acidic residues" evidence="2">
    <location>
        <begin position="161"/>
        <end position="174"/>
    </location>
</feature>
<keyword evidence="1" id="KW-0175">Coiled coil</keyword>
<feature type="region of interest" description="Disordered" evidence="2">
    <location>
        <begin position="519"/>
        <end position="584"/>
    </location>
</feature>
<gene>
    <name evidence="3" type="ORF">GUITHDRAFT_144167</name>
</gene>
<dbReference type="Proteomes" id="UP000011087">
    <property type="component" value="Unassembled WGS sequence"/>
</dbReference>
<feature type="compositionally biased region" description="Basic and acidic residues" evidence="2">
    <location>
        <begin position="119"/>
        <end position="154"/>
    </location>
</feature>